<dbReference type="InterPro" id="IPR052935">
    <property type="entry name" value="Mg2+_PAP"/>
</dbReference>
<dbReference type="Pfam" id="PF09949">
    <property type="entry name" value="APP1_cat"/>
    <property type="match status" value="1"/>
</dbReference>
<organism evidence="3 4">
    <name type="scientific">Polytolypa hystricis (strain UAMH7299)</name>
    <dbReference type="NCBI Taxonomy" id="1447883"/>
    <lineage>
        <taxon>Eukaryota</taxon>
        <taxon>Fungi</taxon>
        <taxon>Dikarya</taxon>
        <taxon>Ascomycota</taxon>
        <taxon>Pezizomycotina</taxon>
        <taxon>Eurotiomycetes</taxon>
        <taxon>Eurotiomycetidae</taxon>
        <taxon>Onygenales</taxon>
        <taxon>Onygenales incertae sedis</taxon>
        <taxon>Polytolypa</taxon>
    </lineage>
</organism>
<dbReference type="InterPro" id="IPR019236">
    <property type="entry name" value="APP1_cat"/>
</dbReference>
<feature type="region of interest" description="Disordered" evidence="1">
    <location>
        <begin position="1"/>
        <end position="21"/>
    </location>
</feature>
<dbReference type="OrthoDB" id="414243at2759"/>
<accession>A0A2B7Z2J8</accession>
<keyword evidence="4" id="KW-1185">Reference proteome</keyword>
<dbReference type="STRING" id="1447883.A0A2B7Z2J8"/>
<reference evidence="3 4" key="1">
    <citation type="submission" date="2017-10" db="EMBL/GenBank/DDBJ databases">
        <title>Comparative genomics in systemic dimorphic fungi from Ajellomycetaceae.</title>
        <authorList>
            <person name="Munoz J.F."/>
            <person name="Mcewen J.G."/>
            <person name="Clay O.K."/>
            <person name="Cuomo C.A."/>
        </authorList>
    </citation>
    <scope>NUCLEOTIDE SEQUENCE [LARGE SCALE GENOMIC DNA]</scope>
    <source>
        <strain evidence="3 4">UAMH7299</strain>
    </source>
</reference>
<dbReference type="PANTHER" id="PTHR28208">
    <property type="entry name" value="PHOSPHATIDATE PHOSPHATASE APP1"/>
    <property type="match status" value="1"/>
</dbReference>
<name>A0A2B7Z2J8_POLH7</name>
<evidence type="ECO:0000313" key="4">
    <source>
        <dbReference type="Proteomes" id="UP000224634"/>
    </source>
</evidence>
<dbReference type="GO" id="GO:0008195">
    <property type="term" value="F:phosphatidate phosphatase activity"/>
    <property type="evidence" value="ECO:0007669"/>
    <property type="project" value="InterPro"/>
</dbReference>
<dbReference type="Proteomes" id="UP000224634">
    <property type="component" value="Unassembled WGS sequence"/>
</dbReference>
<dbReference type="AlphaFoldDB" id="A0A2B7Z2J8"/>
<feature type="compositionally biased region" description="Basic and acidic residues" evidence="1">
    <location>
        <begin position="1"/>
        <end position="12"/>
    </location>
</feature>
<comment type="caution">
    <text evidence="3">The sequence shown here is derived from an EMBL/GenBank/DDBJ whole genome shotgun (WGS) entry which is preliminary data.</text>
</comment>
<dbReference type="GO" id="GO:0030479">
    <property type="term" value="C:actin cortical patch"/>
    <property type="evidence" value="ECO:0007669"/>
    <property type="project" value="TreeGrafter"/>
</dbReference>
<dbReference type="EMBL" id="PDNA01000006">
    <property type="protein sequence ID" value="PGH27571.1"/>
    <property type="molecule type" value="Genomic_DNA"/>
</dbReference>
<gene>
    <name evidence="3" type="ORF">AJ80_00813</name>
</gene>
<evidence type="ECO:0000313" key="3">
    <source>
        <dbReference type="EMBL" id="PGH27571.1"/>
    </source>
</evidence>
<sequence length="414" mass="47432">MSDTHQRARGNEEEQETRGNSNFAAVESKLALASFIRFPSILDYLGSFLGKKNPLALPANPAQHKVWLFDNTAYQASDRGQTWESEVVVCIFVKHRREGLGKYVAIIADLVGLDGEMGMDDDRAMRERIAERVQPFVDAVAPAKIVSLNIPLPHEGVLKRRLDPSDRNGIVSQVVSVGEGHVADGTVMKPTLRHWPHHVSMDTEFVGPEGWMIISDLDDTIKYTQTSDPIGILRSTFIDEPVPIAGMPQLYNHAHRQLNPAWFYLSASPYNLFPFLRTFLRSCYPPGTLILRDNSWMDLGGLLKSFTQGTQAYKVNRLEKLHSWLPKRKIILIGDSTQSDPEAYAEMYHKQKKWIRAIFIRRVTDVAHMEDKNKPERFEKAFEGVSSKVWMVFDRPEELYQRIDELKQRYSERY</sequence>
<dbReference type="PANTHER" id="PTHR28208:SF1">
    <property type="entry name" value="FILAMENT ORGANIZATION PROTEIN APP1-LIKE, PUTATIVE (AFU_ORTHOLOGUE AFUA_1G06650)-RELATED"/>
    <property type="match status" value="1"/>
</dbReference>
<feature type="domain" description="Phosphatidate phosphatase APP1 catalytic" evidence="2">
    <location>
        <begin position="211"/>
        <end position="362"/>
    </location>
</feature>
<proteinExistence type="predicted"/>
<evidence type="ECO:0000259" key="2">
    <source>
        <dbReference type="Pfam" id="PF09949"/>
    </source>
</evidence>
<evidence type="ECO:0000256" key="1">
    <source>
        <dbReference type="SAM" id="MobiDB-lite"/>
    </source>
</evidence>
<protein>
    <recommendedName>
        <fullName evidence="2">Phosphatidate phosphatase APP1 catalytic domain-containing protein</fullName>
    </recommendedName>
</protein>